<keyword evidence="1" id="KW-0175">Coiled coil</keyword>
<evidence type="ECO:0000256" key="1">
    <source>
        <dbReference type="SAM" id="Coils"/>
    </source>
</evidence>
<dbReference type="GO" id="GO:0003341">
    <property type="term" value="P:cilium movement"/>
    <property type="evidence" value="ECO:0007669"/>
    <property type="project" value="InterPro"/>
</dbReference>
<feature type="region of interest" description="Disordered" evidence="2">
    <location>
        <begin position="821"/>
        <end position="840"/>
    </location>
</feature>
<dbReference type="PANTHER" id="PTHR46518:SF1">
    <property type="entry name" value="OUTER DYNEIN ARM-DOCKING COMPLEX SUBUNIT 3"/>
    <property type="match status" value="1"/>
</dbReference>
<dbReference type="InterPro" id="IPR011993">
    <property type="entry name" value="PH-like_dom_sf"/>
</dbReference>
<evidence type="ECO:0000313" key="3">
    <source>
        <dbReference type="EMBL" id="KAI8040633.1"/>
    </source>
</evidence>
<dbReference type="GO" id="GO:0036158">
    <property type="term" value="P:outer dynein arm assembly"/>
    <property type="evidence" value="ECO:0007669"/>
    <property type="project" value="InterPro"/>
</dbReference>
<protein>
    <submittedName>
        <fullName evidence="3">Uncharacterized protein</fullName>
    </submittedName>
</protein>
<evidence type="ECO:0000313" key="4">
    <source>
        <dbReference type="Proteomes" id="UP001059596"/>
    </source>
</evidence>
<dbReference type="Gene3D" id="2.30.29.30">
    <property type="entry name" value="Pleckstrin-homology domain (PH domain)/Phosphotyrosine-binding domain (PTB)"/>
    <property type="match status" value="1"/>
</dbReference>
<feature type="coiled-coil region" evidence="1">
    <location>
        <begin position="629"/>
        <end position="663"/>
    </location>
</feature>
<sequence>GQSEEIAVENSQSDNTIKCPVLNLQSSEGNIPLPNLQASDLVQKVETTQDESFEVVCNLPSLPIDTLLSPFNIINRLRKHTPITLQIEELVAPLVEKAKPGPKFGIISSLVGNKATWTPNVRLSFGDRETRWTKTRPKEIIQQEASRSLKALILSLNMLKRIDASEGLTCNGLNVSKDSVFSDVSESDDSEVLNKSSQEVIGLTKTIADIADTQQNGRILFSQPVRLFCFNKLKEWKRQGEGQIEIWELHGLYYIILHDRITGELIIHMRVDEKWRIDYMSNSSYSCRWTNINYAFCRKGILERIACSFREPSHAAEFVARMAKRRLMQAEWQKQNRINCDTIGSLKKDIKELTVKASRLRNPLQRPVVIKEPTGESRRAHSCTPTLIVGKATYPITESRKQMDLLRHRFKSRQQHFSKLVEKYRGLLANKEAQNQNLGEKPPETLEEDANRKLVCQLENEIHRTNVQWMEAEHIRKKYRSIEASLMTDAERFERSLRELEASLSDQKAEIERLQQVHNEAVEMRDAAKRQEQQANLSQKTRERQALDFRKQVEARKLELERIGRKLFAETKTLVHQDSVGSSSGDQHTAKTENGEEEPVSQLESLMEASGATSPFEVFERFSAQKESAARLNYLRKAAEAEKANLEAEREALSSELEASKFSDVKEKVIEQIKNSIAAKEQDSKLDTDEAGKSMGVLKYLKERICEMIFKVQEVDESNIEIPERKLHVSVAELPNFLTHTAEDEDMIEILKLKIKRCQELSKSEDVPPFEIPKLDIVDEEEEEEEMYKAEPPKSPSAPEGEKPQPMPVCYYNLFAGRAQRAAGTSSSSPEQAPAAGKFDISQPVYVLKPSRKNVVYSCHHRGRQ</sequence>
<gene>
    <name evidence="3" type="ORF">M5D96_006576</name>
</gene>
<dbReference type="InterPro" id="IPR033192">
    <property type="entry name" value="ODAD3"/>
</dbReference>
<name>A0A9P9YPR5_9MUSC</name>
<reference evidence="3" key="1">
    <citation type="journal article" date="2023" name="Genome Biol. Evol.">
        <title>Long-read-based Genome Assembly of Drosophila gunungcola Reveals Fewer Chemosensory Genes in Flower-breeding Species.</title>
        <authorList>
            <person name="Negi A."/>
            <person name="Liao B.Y."/>
            <person name="Yeh S.D."/>
        </authorList>
    </citation>
    <scope>NUCLEOTIDE SEQUENCE</scope>
    <source>
        <strain evidence="3">Sukarami</strain>
    </source>
</reference>
<evidence type="ECO:0000256" key="2">
    <source>
        <dbReference type="SAM" id="MobiDB-lite"/>
    </source>
</evidence>
<organism evidence="3 4">
    <name type="scientific">Drosophila gunungcola</name>
    <name type="common">fruit fly</name>
    <dbReference type="NCBI Taxonomy" id="103775"/>
    <lineage>
        <taxon>Eukaryota</taxon>
        <taxon>Metazoa</taxon>
        <taxon>Ecdysozoa</taxon>
        <taxon>Arthropoda</taxon>
        <taxon>Hexapoda</taxon>
        <taxon>Insecta</taxon>
        <taxon>Pterygota</taxon>
        <taxon>Neoptera</taxon>
        <taxon>Endopterygota</taxon>
        <taxon>Diptera</taxon>
        <taxon>Brachycera</taxon>
        <taxon>Muscomorpha</taxon>
        <taxon>Ephydroidea</taxon>
        <taxon>Drosophilidae</taxon>
        <taxon>Drosophila</taxon>
        <taxon>Sophophora</taxon>
    </lineage>
</organism>
<feature type="region of interest" description="Disordered" evidence="2">
    <location>
        <begin position="576"/>
        <end position="607"/>
    </location>
</feature>
<proteinExistence type="predicted"/>
<feature type="compositionally biased region" description="Polar residues" evidence="2">
    <location>
        <begin position="576"/>
        <end position="587"/>
    </location>
</feature>
<keyword evidence="4" id="KW-1185">Reference proteome</keyword>
<dbReference type="GO" id="GO:0035253">
    <property type="term" value="C:ciliary rootlet"/>
    <property type="evidence" value="ECO:0007669"/>
    <property type="project" value="TreeGrafter"/>
</dbReference>
<comment type="caution">
    <text evidence="3">The sequence shown here is derived from an EMBL/GenBank/DDBJ whole genome shotgun (WGS) entry which is preliminary data.</text>
</comment>
<accession>A0A9P9YPR5</accession>
<feature type="region of interest" description="Disordered" evidence="2">
    <location>
        <begin position="781"/>
        <end position="806"/>
    </location>
</feature>
<dbReference type="EMBL" id="JAMKOV010000004">
    <property type="protein sequence ID" value="KAI8040633.1"/>
    <property type="molecule type" value="Genomic_DNA"/>
</dbReference>
<dbReference type="GO" id="GO:0097542">
    <property type="term" value="C:ciliary tip"/>
    <property type="evidence" value="ECO:0007669"/>
    <property type="project" value="TreeGrafter"/>
</dbReference>
<feature type="non-terminal residue" evidence="3">
    <location>
        <position position="1"/>
    </location>
</feature>
<dbReference type="GO" id="GO:0036064">
    <property type="term" value="C:ciliary basal body"/>
    <property type="evidence" value="ECO:0007669"/>
    <property type="project" value="TreeGrafter"/>
</dbReference>
<dbReference type="Proteomes" id="UP001059596">
    <property type="component" value="Unassembled WGS sequence"/>
</dbReference>
<dbReference type="AlphaFoldDB" id="A0A9P9YPR5"/>
<dbReference type="SUPFAM" id="SSF50729">
    <property type="entry name" value="PH domain-like"/>
    <property type="match status" value="1"/>
</dbReference>
<feature type="region of interest" description="Disordered" evidence="2">
    <location>
        <begin position="524"/>
        <end position="543"/>
    </location>
</feature>
<dbReference type="PANTHER" id="PTHR46518">
    <property type="entry name" value="COILED-COIL DOMAIN-CONTAINING PROTEIN 151"/>
    <property type="match status" value="1"/>
</dbReference>